<gene>
    <name evidence="3" type="ORF">E1261_23505</name>
</gene>
<dbReference type="Pfam" id="PF04738">
    <property type="entry name" value="Lant_dehydr_N"/>
    <property type="match status" value="1"/>
</dbReference>
<comment type="caution">
    <text evidence="3">The sequence shown here is derived from an EMBL/GenBank/DDBJ whole genome shotgun (WGS) entry which is preliminary data.</text>
</comment>
<dbReference type="OrthoDB" id="3607295at2"/>
<sequence>MFRAGRPAVLRLSATRRSAVADGDPSSLDELRHAVRALAADPLLTEAIAVSSASLAASLDRIDDLDRAKLERVLLAVSRYQLRAGGRPTPFGLLAGVTRVSLEDGAKVRIGTAHQRVVHADAGWLHLLVRELCREPANRQTLRVVVSNLVEVRGDRVVLPYLRKLDSDTASGRALSIANGVAVQAVLAAAQQPIEYAELHALLLCDIPEATPQHVDTLLGGLIDREILLTDLAGLTLGELADRFDDERLRPAARQLTAYAEGHGNLRELVTAMRELVPSERPPVQVDLRMDADVVLPTAVADEVARVAEVLWRLAPHGEALPNLKAFHQEFLERYGVDRVVPVRQLLDPHLGLGAPSEYRQPPTERNKIPMPGNPYPAWRDELLGEWVAELDGWELQLDDAMIDQLAGEQDDAPPDSLDLCVQVLAESPDAAARGEYRLVCGAGAGAVSAGAMSGRFADLLDLTAELQELVSADRDAPVPFQLEFQPADPRFGNVLRVPRLLPALSVGTFAEGALGVDKIRVGSTGERFYLVADGIDREITVIRPHMINMATAAPNAARFVAGVALAGRRLWTPWQWGRLDALARLPRVRYGRTILAPARWRVPRGLTGSELDRWRTRQQVPDVVRITSGDNHLDLDLRLPLHRRIFEDELKRTRVITESPLEYGGFGVTAGHANELVVPVVARAPRPAVPRTRAWQTAAGKRHRPGGEWISAKVYAQPDSHDGLLAKQVHALLRRLPGGVDRWFFLRYKDPDAHLRLRFHGAEVLPVLNDWAEETAAAGALRSLVLDEYEPEVARYGGADAMRPAERLFQTDSAAVIGQLQLRAARRLDLPIETLVAANQADLLASLGDWDWQKWVLNAFPIALSNDVPPAHRKAAMPVIDEPPADVVPLWTPRRAAAREYGELIGIGTDAVQHQAIGAVLHLHANRLLGTDRAAEQRAYGLLRAAVRRQVGRREHR</sequence>
<feature type="domain" description="Thiopeptide-type bacteriocin biosynthesis" evidence="2">
    <location>
        <begin position="710"/>
        <end position="947"/>
    </location>
</feature>
<evidence type="ECO:0000259" key="2">
    <source>
        <dbReference type="Pfam" id="PF14028"/>
    </source>
</evidence>
<protein>
    <recommendedName>
        <fullName evidence="5">Lantibiotic dehydratase</fullName>
    </recommendedName>
</protein>
<dbReference type="InterPro" id="IPR023809">
    <property type="entry name" value="Thiopep_bacteriocin_synth_dom"/>
</dbReference>
<name>A0A4R4PTZ8_9ACTN</name>
<accession>A0A4R4PTZ8</accession>
<dbReference type="EMBL" id="SMKA01000117">
    <property type="protein sequence ID" value="TDC25861.1"/>
    <property type="molecule type" value="Genomic_DNA"/>
</dbReference>
<proteinExistence type="predicted"/>
<dbReference type="AlphaFoldDB" id="A0A4R4PTZ8"/>
<evidence type="ECO:0000259" key="1">
    <source>
        <dbReference type="Pfam" id="PF04738"/>
    </source>
</evidence>
<evidence type="ECO:0000313" key="4">
    <source>
        <dbReference type="Proteomes" id="UP000295075"/>
    </source>
</evidence>
<dbReference type="InterPro" id="IPR006827">
    <property type="entry name" value="Lant_deHydtase_N"/>
</dbReference>
<keyword evidence="4" id="KW-1185">Reference proteome</keyword>
<dbReference type="NCBIfam" id="TIGR03891">
    <property type="entry name" value="thiopep_ocin"/>
    <property type="match status" value="1"/>
</dbReference>
<evidence type="ECO:0008006" key="5">
    <source>
        <dbReference type="Google" id="ProtNLM"/>
    </source>
</evidence>
<feature type="domain" description="Lantibiotic dehydratase N-terminal" evidence="1">
    <location>
        <begin position="40"/>
        <end position="646"/>
    </location>
</feature>
<organism evidence="3 4">
    <name type="scientific">Kribbella albertanoniae</name>
    <dbReference type="NCBI Taxonomy" id="1266829"/>
    <lineage>
        <taxon>Bacteria</taxon>
        <taxon>Bacillati</taxon>
        <taxon>Actinomycetota</taxon>
        <taxon>Actinomycetes</taxon>
        <taxon>Propionibacteriales</taxon>
        <taxon>Kribbellaceae</taxon>
        <taxon>Kribbella</taxon>
    </lineage>
</organism>
<evidence type="ECO:0000313" key="3">
    <source>
        <dbReference type="EMBL" id="TDC25861.1"/>
    </source>
</evidence>
<dbReference type="Proteomes" id="UP000295075">
    <property type="component" value="Unassembled WGS sequence"/>
</dbReference>
<dbReference type="RefSeq" id="WP_132409944.1">
    <property type="nucleotide sequence ID" value="NZ_SMKA01000117.1"/>
</dbReference>
<dbReference type="Pfam" id="PF14028">
    <property type="entry name" value="Lant_dehydr_C"/>
    <property type="match status" value="1"/>
</dbReference>
<reference evidence="3 4" key="1">
    <citation type="submission" date="2019-03" db="EMBL/GenBank/DDBJ databases">
        <title>Draft genome sequences of novel Actinobacteria.</title>
        <authorList>
            <person name="Sahin N."/>
            <person name="Ay H."/>
            <person name="Saygin H."/>
        </authorList>
    </citation>
    <scope>NUCLEOTIDE SEQUENCE [LARGE SCALE GENOMIC DNA]</scope>
    <source>
        <strain evidence="3 4">JCM 30547</strain>
    </source>
</reference>